<dbReference type="CDD" id="cd20008">
    <property type="entry name" value="PBP1_ABC_sugar_binding-like"/>
    <property type="match status" value="1"/>
</dbReference>
<comment type="subcellular location">
    <subcellularLocation>
        <location evidence="1">Cell envelope</location>
    </subcellularLocation>
</comment>
<dbReference type="RefSeq" id="WP_257317022.1">
    <property type="nucleotide sequence ID" value="NZ_JANFDG010000024.1"/>
</dbReference>
<sequence length="322" mass="33078">MKAYKYYALASVVVGAFGMASAHAETISVVVKDTTSPYWQTVMAGACNAGKELNATVNVTGPTSEADIAGQISILENAVSTGSQAILLAPSSSDGLGAAVDEAGAKVPVFLIDSAANSTAFKSLIATDNKAGGVLAGKALAEAIKKKNGAAKGTVAIISYGPGINTLDERIAGFKEGLAETPEIEIVTTRVGDFQTTTALNQANDVLSAFPQLDGIYADALFTGIGSAQAISEAGRKGNPVLVTFDSSDTLEQNLRDGVVQALVVQNPYKMGYDGIANALKSLKGEDVPARIDTGVTVITSDNVDSAEAKSLLHPDFSCLQQ</sequence>
<accession>A0ABV7DGU1</accession>
<keyword evidence="3 4" id="KW-0732">Signal</keyword>
<evidence type="ECO:0000256" key="2">
    <source>
        <dbReference type="ARBA" id="ARBA00007639"/>
    </source>
</evidence>
<feature type="signal peptide" evidence="4">
    <location>
        <begin position="1"/>
        <end position="24"/>
    </location>
</feature>
<evidence type="ECO:0000256" key="1">
    <source>
        <dbReference type="ARBA" id="ARBA00004196"/>
    </source>
</evidence>
<dbReference type="EMBL" id="JBHRSP010000016">
    <property type="protein sequence ID" value="MFC3073535.1"/>
    <property type="molecule type" value="Genomic_DNA"/>
</dbReference>
<comment type="similarity">
    <text evidence="2">Belongs to the bacterial solute-binding protein 2 family.</text>
</comment>
<feature type="chain" id="PRO_5045848523" evidence="4">
    <location>
        <begin position="25"/>
        <end position="322"/>
    </location>
</feature>
<reference evidence="7" key="1">
    <citation type="journal article" date="2019" name="Int. J. Syst. Evol. Microbiol.">
        <title>The Global Catalogue of Microorganisms (GCM) 10K type strain sequencing project: providing services to taxonomists for standard genome sequencing and annotation.</title>
        <authorList>
            <consortium name="The Broad Institute Genomics Platform"/>
            <consortium name="The Broad Institute Genome Sequencing Center for Infectious Disease"/>
            <person name="Wu L."/>
            <person name="Ma J."/>
        </authorList>
    </citation>
    <scope>NUCLEOTIDE SEQUENCE [LARGE SCALE GENOMIC DNA]</scope>
    <source>
        <strain evidence="7">KCTC 52677</strain>
    </source>
</reference>
<evidence type="ECO:0000256" key="3">
    <source>
        <dbReference type="ARBA" id="ARBA00022729"/>
    </source>
</evidence>
<dbReference type="InterPro" id="IPR028082">
    <property type="entry name" value="Peripla_BP_I"/>
</dbReference>
<evidence type="ECO:0000256" key="4">
    <source>
        <dbReference type="SAM" id="SignalP"/>
    </source>
</evidence>
<dbReference type="PANTHER" id="PTHR46847">
    <property type="entry name" value="D-ALLOSE-BINDING PERIPLASMIC PROTEIN-RELATED"/>
    <property type="match status" value="1"/>
</dbReference>
<dbReference type="InterPro" id="IPR025997">
    <property type="entry name" value="SBP_2_dom"/>
</dbReference>
<organism evidence="6 7">
    <name type="scientific">Shinella pollutisoli</name>
    <dbReference type="NCBI Taxonomy" id="2250594"/>
    <lineage>
        <taxon>Bacteria</taxon>
        <taxon>Pseudomonadati</taxon>
        <taxon>Pseudomonadota</taxon>
        <taxon>Alphaproteobacteria</taxon>
        <taxon>Hyphomicrobiales</taxon>
        <taxon>Rhizobiaceae</taxon>
        <taxon>Shinella</taxon>
    </lineage>
</organism>
<name>A0ABV7DGU1_9HYPH</name>
<keyword evidence="7" id="KW-1185">Reference proteome</keyword>
<dbReference type="Gene3D" id="3.40.50.2300">
    <property type="match status" value="2"/>
</dbReference>
<gene>
    <name evidence="6" type="ORF">ACFOHH_10500</name>
</gene>
<evidence type="ECO:0000259" key="5">
    <source>
        <dbReference type="Pfam" id="PF13407"/>
    </source>
</evidence>
<feature type="domain" description="Periplasmic binding protein" evidence="5">
    <location>
        <begin position="27"/>
        <end position="286"/>
    </location>
</feature>
<proteinExistence type="inferred from homology"/>
<comment type="caution">
    <text evidence="6">The sequence shown here is derived from an EMBL/GenBank/DDBJ whole genome shotgun (WGS) entry which is preliminary data.</text>
</comment>
<dbReference type="Proteomes" id="UP001595377">
    <property type="component" value="Unassembled WGS sequence"/>
</dbReference>
<protein>
    <submittedName>
        <fullName evidence="6">ABC transporter substrate-binding protein</fullName>
    </submittedName>
</protein>
<dbReference type="PANTHER" id="PTHR46847:SF1">
    <property type="entry name" value="D-ALLOSE-BINDING PERIPLASMIC PROTEIN-RELATED"/>
    <property type="match status" value="1"/>
</dbReference>
<dbReference type="Pfam" id="PF13407">
    <property type="entry name" value="Peripla_BP_4"/>
    <property type="match status" value="1"/>
</dbReference>
<dbReference type="SUPFAM" id="SSF53822">
    <property type="entry name" value="Periplasmic binding protein-like I"/>
    <property type="match status" value="1"/>
</dbReference>
<evidence type="ECO:0000313" key="7">
    <source>
        <dbReference type="Proteomes" id="UP001595377"/>
    </source>
</evidence>
<evidence type="ECO:0000313" key="6">
    <source>
        <dbReference type="EMBL" id="MFC3073535.1"/>
    </source>
</evidence>